<sequence length="101" mass="11832">MTVGDGKPIRELYKSKFQRRGSQSQREKMISLRPPKLNFYAWEYIEIIQMNACGLIPSPRLQDINDYQINSLIQSEAVPKWDLKKIPMLHKAPERCIKLNS</sequence>
<dbReference type="AlphaFoldDB" id="A0A4Y2LZP0"/>
<gene>
    <name evidence="1" type="ORF">AVEN_232562_1</name>
</gene>
<keyword evidence="2" id="KW-1185">Reference proteome</keyword>
<organism evidence="1 2">
    <name type="scientific">Araneus ventricosus</name>
    <name type="common">Orbweaver spider</name>
    <name type="synonym">Epeira ventricosa</name>
    <dbReference type="NCBI Taxonomy" id="182803"/>
    <lineage>
        <taxon>Eukaryota</taxon>
        <taxon>Metazoa</taxon>
        <taxon>Ecdysozoa</taxon>
        <taxon>Arthropoda</taxon>
        <taxon>Chelicerata</taxon>
        <taxon>Arachnida</taxon>
        <taxon>Araneae</taxon>
        <taxon>Araneomorphae</taxon>
        <taxon>Entelegynae</taxon>
        <taxon>Araneoidea</taxon>
        <taxon>Araneidae</taxon>
        <taxon>Araneus</taxon>
    </lineage>
</organism>
<reference evidence="1 2" key="1">
    <citation type="journal article" date="2019" name="Sci. Rep.">
        <title>Orb-weaving spider Araneus ventricosus genome elucidates the spidroin gene catalogue.</title>
        <authorList>
            <person name="Kono N."/>
            <person name="Nakamura H."/>
            <person name="Ohtoshi R."/>
            <person name="Moran D.A.P."/>
            <person name="Shinohara A."/>
            <person name="Yoshida Y."/>
            <person name="Fujiwara M."/>
            <person name="Mori M."/>
            <person name="Tomita M."/>
            <person name="Arakawa K."/>
        </authorList>
    </citation>
    <scope>NUCLEOTIDE SEQUENCE [LARGE SCALE GENOMIC DNA]</scope>
</reference>
<evidence type="ECO:0000313" key="2">
    <source>
        <dbReference type="Proteomes" id="UP000499080"/>
    </source>
</evidence>
<accession>A0A4Y2LZP0</accession>
<proteinExistence type="predicted"/>
<protein>
    <submittedName>
        <fullName evidence="1">Uncharacterized protein</fullName>
    </submittedName>
</protein>
<dbReference type="EMBL" id="BGPR01120999">
    <property type="protein sequence ID" value="GBN20258.1"/>
    <property type="molecule type" value="Genomic_DNA"/>
</dbReference>
<name>A0A4Y2LZP0_ARAVE</name>
<comment type="caution">
    <text evidence="1">The sequence shown here is derived from an EMBL/GenBank/DDBJ whole genome shotgun (WGS) entry which is preliminary data.</text>
</comment>
<evidence type="ECO:0000313" key="1">
    <source>
        <dbReference type="EMBL" id="GBN20258.1"/>
    </source>
</evidence>
<dbReference type="Proteomes" id="UP000499080">
    <property type="component" value="Unassembled WGS sequence"/>
</dbReference>